<feature type="chain" id="PRO_5047024582" description="Secreted protein" evidence="2">
    <location>
        <begin position="32"/>
        <end position="527"/>
    </location>
</feature>
<dbReference type="EMBL" id="JBBJUP010000013">
    <property type="protein sequence ID" value="MEJ8280605.1"/>
    <property type="molecule type" value="Genomic_DNA"/>
</dbReference>
<accession>A0ABU8T9H3</accession>
<protein>
    <recommendedName>
        <fullName evidence="5">Secreted protein</fullName>
    </recommendedName>
</protein>
<dbReference type="Proteomes" id="UP001364211">
    <property type="component" value="Unassembled WGS sequence"/>
</dbReference>
<keyword evidence="2" id="KW-0732">Signal</keyword>
<feature type="compositionally biased region" description="Low complexity" evidence="1">
    <location>
        <begin position="409"/>
        <end position="425"/>
    </location>
</feature>
<evidence type="ECO:0000256" key="2">
    <source>
        <dbReference type="SAM" id="SignalP"/>
    </source>
</evidence>
<feature type="region of interest" description="Disordered" evidence="1">
    <location>
        <begin position="409"/>
        <end position="527"/>
    </location>
</feature>
<feature type="compositionally biased region" description="Low complexity" evidence="1">
    <location>
        <begin position="447"/>
        <end position="527"/>
    </location>
</feature>
<comment type="caution">
    <text evidence="3">The sequence shown here is derived from an EMBL/GenBank/DDBJ whole genome shotgun (WGS) entry which is preliminary data.</text>
</comment>
<feature type="region of interest" description="Disordered" evidence="1">
    <location>
        <begin position="36"/>
        <end position="131"/>
    </location>
</feature>
<evidence type="ECO:0000256" key="1">
    <source>
        <dbReference type="SAM" id="MobiDB-lite"/>
    </source>
</evidence>
<proteinExistence type="predicted"/>
<keyword evidence="4" id="KW-1185">Reference proteome</keyword>
<evidence type="ECO:0000313" key="4">
    <source>
        <dbReference type="Proteomes" id="UP001364211"/>
    </source>
</evidence>
<evidence type="ECO:0008006" key="5">
    <source>
        <dbReference type="Google" id="ProtNLM"/>
    </source>
</evidence>
<gene>
    <name evidence="3" type="ORF">WJX68_16805</name>
</gene>
<evidence type="ECO:0000313" key="3">
    <source>
        <dbReference type="EMBL" id="MEJ8280605.1"/>
    </source>
</evidence>
<dbReference type="RefSeq" id="WP_340291923.1">
    <property type="nucleotide sequence ID" value="NZ_JBBJUP010000013.1"/>
</dbReference>
<sequence>MHRITRAGLRAVGLLAATGALCAATTVPAMADEPGTTWRPELSEGSGNGVVVSPDGARFDRSTAFGAPAGDGGDTESSADPSGVVPTGLLTLAPRTLDAPTREVDSQVDADLPPGSTASVDVRGKRPGGGWTEWVPAEGSRTELPEAVREVQGRLVLTATGDAGPTVRGLTLTATPGTGAESAPATEAAPRSYSVFATREGLVGGTTANGHKIVDRDRFVALPSRRALSANGKTDYSVKVCAPNGRCAIAPVWDIGPWNTKDDYWNPSSQREMWKDLPQGVPQAAAARNGHNGGKDQFGRKVANPAGIDLGDGIFWDVLGLKDNSQVQVDYLWTGSQRLSAVRAEGGPDVQILARPEAGAESVGIAVDATEVPVQCTSGAFVRIGDGQYLPVTAFTALPGDVPACDAAPAPADAAAPRTPDGAAPAPVPAAPDGPASPTAPTPATPARPAGDAPDGTAPDGTARTGTEPADAAPSAAAPSAAAPSGAAPSGAGTGDPAAPGTDVPDADAQSAPASSGSARRAPSGQG</sequence>
<organism evidence="3 4">
    <name type="scientific">Pseudonocardia spirodelae</name>
    <dbReference type="NCBI Taxonomy" id="3133431"/>
    <lineage>
        <taxon>Bacteria</taxon>
        <taxon>Bacillati</taxon>
        <taxon>Actinomycetota</taxon>
        <taxon>Actinomycetes</taxon>
        <taxon>Pseudonocardiales</taxon>
        <taxon>Pseudonocardiaceae</taxon>
        <taxon>Pseudonocardia</taxon>
    </lineage>
</organism>
<reference evidence="3 4" key="1">
    <citation type="submission" date="2024-03" db="EMBL/GenBank/DDBJ databases">
        <title>Draft genome sequence of Pseudonocardia sp. DW16-2.</title>
        <authorList>
            <person name="Duangmal K."/>
        </authorList>
    </citation>
    <scope>NUCLEOTIDE SEQUENCE [LARGE SCALE GENOMIC DNA]</scope>
    <source>
        <strain evidence="3 4">DW16-2</strain>
    </source>
</reference>
<name>A0ABU8T9H3_9PSEU</name>
<feature type="signal peptide" evidence="2">
    <location>
        <begin position="1"/>
        <end position="31"/>
    </location>
</feature>